<evidence type="ECO:0000313" key="2">
    <source>
        <dbReference type="EMBL" id="PCE28118.1"/>
    </source>
</evidence>
<dbReference type="OrthoDB" id="823268at2"/>
<dbReference type="SUPFAM" id="SSF109604">
    <property type="entry name" value="HD-domain/PDEase-like"/>
    <property type="match status" value="1"/>
</dbReference>
<proteinExistence type="predicted"/>
<dbReference type="AlphaFoldDB" id="A0A2A4F673"/>
<name>A0A2A4F673_9BURK</name>
<comment type="caution">
    <text evidence="2">The sequence shown here is derived from an EMBL/GenBank/DDBJ whole genome shotgun (WGS) entry which is preliminary data.</text>
</comment>
<dbReference type="InterPro" id="IPR052567">
    <property type="entry name" value="OP_Dioxygenase"/>
</dbReference>
<accession>A0A2A4F673</accession>
<evidence type="ECO:0000313" key="3">
    <source>
        <dbReference type="Proteomes" id="UP000218022"/>
    </source>
</evidence>
<dbReference type="Proteomes" id="UP000218022">
    <property type="component" value="Unassembled WGS sequence"/>
</dbReference>
<evidence type="ECO:0000259" key="1">
    <source>
        <dbReference type="Pfam" id="PF01966"/>
    </source>
</evidence>
<dbReference type="Gene3D" id="1.10.3210.10">
    <property type="entry name" value="Hypothetical protein af1432"/>
    <property type="match status" value="1"/>
</dbReference>
<reference evidence="2 3" key="1">
    <citation type="submission" date="2017-01" db="EMBL/GenBank/DDBJ databases">
        <title>Whole-Genome Shotgun Sequencing of Two beta-Proteobacterial Species in Search of the Bulgecin Biosynthetic Cluster.</title>
        <authorList>
            <person name="Horsman M.E."/>
            <person name="Marous D.R."/>
            <person name="Li R."/>
            <person name="Oliver R.A."/>
            <person name="Byun B."/>
            <person name="Emrich S.J."/>
            <person name="Boggess B."/>
            <person name="Townsend C.A."/>
            <person name="Mobashery S."/>
        </authorList>
    </citation>
    <scope>NUCLEOTIDE SEQUENCE [LARGE SCALE GENOMIC DNA]</scope>
    <source>
        <strain evidence="2 3">ATCC 31363</strain>
    </source>
</reference>
<dbReference type="PANTHER" id="PTHR40202">
    <property type="match status" value="1"/>
</dbReference>
<gene>
    <name evidence="2" type="ORF">BWP39_06305</name>
</gene>
<feature type="domain" description="HD" evidence="1">
    <location>
        <begin position="38"/>
        <end position="109"/>
    </location>
</feature>
<organism evidence="2 3">
    <name type="scientific">Paraburkholderia acidicola</name>
    <dbReference type="NCBI Taxonomy" id="1912599"/>
    <lineage>
        <taxon>Bacteria</taxon>
        <taxon>Pseudomonadati</taxon>
        <taxon>Pseudomonadota</taxon>
        <taxon>Betaproteobacteria</taxon>
        <taxon>Burkholderiales</taxon>
        <taxon>Burkholderiaceae</taxon>
        <taxon>Paraburkholderia</taxon>
    </lineage>
</organism>
<dbReference type="CDD" id="cd00077">
    <property type="entry name" value="HDc"/>
    <property type="match status" value="1"/>
</dbReference>
<protein>
    <submittedName>
        <fullName evidence="2">Phosphodiesterase</fullName>
    </submittedName>
</protein>
<dbReference type="RefSeq" id="WP_096717870.1">
    <property type="nucleotide sequence ID" value="NZ_MTZV01000002.1"/>
</dbReference>
<dbReference type="PANTHER" id="PTHR40202:SF1">
    <property type="entry name" value="HD DOMAIN-CONTAINING PROTEIN"/>
    <property type="match status" value="1"/>
</dbReference>
<dbReference type="Pfam" id="PF01966">
    <property type="entry name" value="HD"/>
    <property type="match status" value="1"/>
</dbReference>
<dbReference type="InterPro" id="IPR003607">
    <property type="entry name" value="HD/PDEase_dom"/>
</dbReference>
<sequence length="196" mass="21340">MTTPIKPTLDADNIVAFIGDIFARRGGEEYLGEGVTMAEHMLQAAHLVEQNGESDTVIVAALLHDIGHFTSEFGAFSMSDTQDNYHDAAGAVVVEQFFPRVVTDCVRLHVAAKRYLCAVDPGYFAKLSPASVHSLRLQGGPMTDEQVARFSQNPNLEDVIKVRLADDAGKVTGASTPDFAYYAPLVQRIVDAHCMR</sequence>
<dbReference type="InterPro" id="IPR006674">
    <property type="entry name" value="HD_domain"/>
</dbReference>
<dbReference type="EMBL" id="MTZV01000002">
    <property type="protein sequence ID" value="PCE28118.1"/>
    <property type="molecule type" value="Genomic_DNA"/>
</dbReference>